<dbReference type="AlphaFoldDB" id="A0A3E1EUV6"/>
<organism evidence="1 2">
    <name type="scientific">Brumimicrobium aurantiacum</name>
    <dbReference type="NCBI Taxonomy" id="1737063"/>
    <lineage>
        <taxon>Bacteria</taxon>
        <taxon>Pseudomonadati</taxon>
        <taxon>Bacteroidota</taxon>
        <taxon>Flavobacteriia</taxon>
        <taxon>Flavobacteriales</taxon>
        <taxon>Crocinitomicaceae</taxon>
        <taxon>Brumimicrobium</taxon>
    </lineage>
</organism>
<comment type="caution">
    <text evidence="1">The sequence shown here is derived from an EMBL/GenBank/DDBJ whole genome shotgun (WGS) entry which is preliminary data.</text>
</comment>
<keyword evidence="2" id="KW-1185">Reference proteome</keyword>
<dbReference type="EMBL" id="QURB01000010">
    <property type="protein sequence ID" value="RFC53263.1"/>
    <property type="molecule type" value="Genomic_DNA"/>
</dbReference>
<gene>
    <name evidence="1" type="ORF">DXU93_13745</name>
</gene>
<evidence type="ECO:0000313" key="1">
    <source>
        <dbReference type="EMBL" id="RFC53263.1"/>
    </source>
</evidence>
<protein>
    <submittedName>
        <fullName evidence="1">Uncharacterized protein</fullName>
    </submittedName>
</protein>
<sequence>MKYTRLPLQDLKDLEKEFIDFLAVNGIPADEWVKLKENDIDKVEGIIDQFSDVIWEGVLRKTEMVEHRRKDKLTICKVEENQLITLLIKNIDDSLDMTNTNDLEKILSSEDNYEVVAQKTKIETPKPEQLFELLKVGFYIVKDERYAKLLEKHI</sequence>
<dbReference type="InterPro" id="IPR045470">
    <property type="entry name" value="DUF6495"/>
</dbReference>
<dbReference type="RefSeq" id="WP_116881884.1">
    <property type="nucleotide sequence ID" value="NZ_QURB01000010.1"/>
</dbReference>
<dbReference type="Pfam" id="PF20105">
    <property type="entry name" value="DUF6495"/>
    <property type="match status" value="1"/>
</dbReference>
<proteinExistence type="predicted"/>
<reference evidence="1 2" key="1">
    <citation type="submission" date="2018-08" db="EMBL/GenBank/DDBJ databases">
        <title>The draft genome squence of Brumimicrobium sp. N62.</title>
        <authorList>
            <person name="Du Z.-J."/>
            <person name="Luo H.-R."/>
        </authorList>
    </citation>
    <scope>NUCLEOTIDE SEQUENCE [LARGE SCALE GENOMIC DNA]</scope>
    <source>
        <strain evidence="1 2">N62</strain>
    </source>
</reference>
<name>A0A3E1EUV6_9FLAO</name>
<evidence type="ECO:0000313" key="2">
    <source>
        <dbReference type="Proteomes" id="UP000257127"/>
    </source>
</evidence>
<accession>A0A3E1EUV6</accession>
<dbReference type="OrthoDB" id="956723at2"/>
<dbReference type="Proteomes" id="UP000257127">
    <property type="component" value="Unassembled WGS sequence"/>
</dbReference>